<protein>
    <submittedName>
        <fullName evidence="3">Uncharacterized protein</fullName>
    </submittedName>
</protein>
<feature type="region of interest" description="Disordered" evidence="2">
    <location>
        <begin position="123"/>
        <end position="146"/>
    </location>
</feature>
<comment type="caution">
    <text evidence="3">The sequence shown here is derived from an EMBL/GenBank/DDBJ whole genome shotgun (WGS) entry which is preliminary data.</text>
</comment>
<dbReference type="GO" id="GO:0005737">
    <property type="term" value="C:cytoplasm"/>
    <property type="evidence" value="ECO:0007669"/>
    <property type="project" value="TreeGrafter"/>
</dbReference>
<accession>A0A8J1TVV8</accession>
<dbReference type="InterPro" id="IPR033332">
    <property type="entry name" value="BTG"/>
</dbReference>
<dbReference type="AlphaFoldDB" id="A0A8J1TVV8"/>
<proteinExistence type="inferred from homology"/>
<dbReference type="SMART" id="SM00099">
    <property type="entry name" value="btg1"/>
    <property type="match status" value="1"/>
</dbReference>
<dbReference type="SUPFAM" id="SSF160696">
    <property type="entry name" value="BTG domain-like"/>
    <property type="match status" value="1"/>
</dbReference>
<dbReference type="FunFam" id="3.90.640.90:FF:000002">
    <property type="entry name" value="BTG anti-proliferation factor 4"/>
    <property type="match status" value="1"/>
</dbReference>
<organism evidence="3 4">
    <name type="scientific">Owenia fusiformis</name>
    <name type="common">Polychaete worm</name>
    <dbReference type="NCBI Taxonomy" id="6347"/>
    <lineage>
        <taxon>Eukaryota</taxon>
        <taxon>Metazoa</taxon>
        <taxon>Spiralia</taxon>
        <taxon>Lophotrochozoa</taxon>
        <taxon>Annelida</taxon>
        <taxon>Polychaeta</taxon>
        <taxon>Sedentaria</taxon>
        <taxon>Canalipalpata</taxon>
        <taxon>Sabellida</taxon>
        <taxon>Oweniida</taxon>
        <taxon>Oweniidae</taxon>
        <taxon>Owenia</taxon>
    </lineage>
</organism>
<dbReference type="InterPro" id="IPR002087">
    <property type="entry name" value="Anti_prolifrtn"/>
</dbReference>
<dbReference type="Gene3D" id="3.90.640.90">
    <property type="entry name" value="Anti-proliferative protein, N-terminal domain"/>
    <property type="match status" value="1"/>
</dbReference>
<gene>
    <name evidence="3" type="ORF">OFUS_LOCUS20510</name>
</gene>
<dbReference type="Proteomes" id="UP000749559">
    <property type="component" value="Unassembled WGS sequence"/>
</dbReference>
<sequence>MKDEIASAVVFLTAFIKKNENLSKEQVKEFSAKLSQLFVDKFKNHWYDDCPTKGQGYRCIRINESRPFDPVLEKAANDVGVKYEDLKLPTELTLWVDPMEVCCRFGENHGACSTVASFDKLDSAGESNGESTGESSEGSGDETTPVTPLMKIDEILKQHELSSGTKSQERFLSMRLNKNGTPKRANGYTTPGNNQNHQRINSKARNNYNNYQNKAKQQFMHGPKKTFPQYHPHHLPTGFNPYATGPLSHPHPQPPTSRNDKFHWVRGHDLIKASPMRGHDLIKS</sequence>
<dbReference type="OrthoDB" id="19928at2759"/>
<evidence type="ECO:0000313" key="4">
    <source>
        <dbReference type="Proteomes" id="UP000749559"/>
    </source>
</evidence>
<keyword evidence="4" id="KW-1185">Reference proteome</keyword>
<dbReference type="PROSITE" id="PS01203">
    <property type="entry name" value="BTG_2"/>
    <property type="match status" value="1"/>
</dbReference>
<feature type="region of interest" description="Disordered" evidence="2">
    <location>
        <begin position="177"/>
        <end position="199"/>
    </location>
</feature>
<dbReference type="PANTHER" id="PTHR22978">
    <property type="entry name" value="B-CELL TRANSLOCATION GENE"/>
    <property type="match status" value="1"/>
</dbReference>
<evidence type="ECO:0000313" key="3">
    <source>
        <dbReference type="EMBL" id="CAH1796057.1"/>
    </source>
</evidence>
<comment type="similarity">
    <text evidence="1">Belongs to the BTG family.</text>
</comment>
<dbReference type="InterPro" id="IPR036054">
    <property type="entry name" value="BTG-like_sf"/>
</dbReference>
<dbReference type="PRINTS" id="PR00310">
    <property type="entry name" value="ANTIPRLFBTG1"/>
</dbReference>
<reference evidence="3" key="1">
    <citation type="submission" date="2022-03" db="EMBL/GenBank/DDBJ databases">
        <authorList>
            <person name="Martin C."/>
        </authorList>
    </citation>
    <scope>NUCLEOTIDE SEQUENCE</scope>
</reference>
<feature type="compositionally biased region" description="Polar residues" evidence="2">
    <location>
        <begin position="187"/>
        <end position="199"/>
    </location>
</feature>
<dbReference type="EMBL" id="CAIIXF020000010">
    <property type="protein sequence ID" value="CAH1796057.1"/>
    <property type="molecule type" value="Genomic_DNA"/>
</dbReference>
<dbReference type="PANTHER" id="PTHR22978:SF44">
    <property type="entry name" value="PROTEIN BTG3-LIKE PROTEIN"/>
    <property type="match status" value="1"/>
</dbReference>
<dbReference type="Pfam" id="PF07742">
    <property type="entry name" value="BTG"/>
    <property type="match status" value="1"/>
</dbReference>
<feature type="compositionally biased region" description="Low complexity" evidence="2">
    <location>
        <begin position="125"/>
        <end position="144"/>
    </location>
</feature>
<dbReference type="GO" id="GO:0005634">
    <property type="term" value="C:nucleus"/>
    <property type="evidence" value="ECO:0007669"/>
    <property type="project" value="TreeGrafter"/>
</dbReference>
<name>A0A8J1TVV8_OWEFU</name>
<evidence type="ECO:0000256" key="2">
    <source>
        <dbReference type="SAM" id="MobiDB-lite"/>
    </source>
</evidence>
<evidence type="ECO:0000256" key="1">
    <source>
        <dbReference type="ARBA" id="ARBA00007989"/>
    </source>
</evidence>